<name>A0A1V6RAQ1_9EURO</name>
<evidence type="ECO:0000256" key="1">
    <source>
        <dbReference type="SAM" id="MobiDB-lite"/>
    </source>
</evidence>
<reference evidence="3" key="1">
    <citation type="journal article" date="2017" name="Nat. Microbiol.">
        <title>Global analysis of biosynthetic gene clusters reveals vast potential of secondary metabolite production in Penicillium species.</title>
        <authorList>
            <person name="Nielsen J.C."/>
            <person name="Grijseels S."/>
            <person name="Prigent S."/>
            <person name="Ji B."/>
            <person name="Dainat J."/>
            <person name="Nielsen K.F."/>
            <person name="Frisvad J.C."/>
            <person name="Workman M."/>
            <person name="Nielsen J."/>
        </authorList>
    </citation>
    <scope>NUCLEOTIDE SEQUENCE [LARGE SCALE GENOMIC DNA]</scope>
    <source>
        <strain evidence="3">IBT 29525</strain>
    </source>
</reference>
<feature type="compositionally biased region" description="Basic and acidic residues" evidence="1">
    <location>
        <begin position="11"/>
        <end position="30"/>
    </location>
</feature>
<dbReference type="Proteomes" id="UP000191612">
    <property type="component" value="Unassembled WGS sequence"/>
</dbReference>
<dbReference type="EMBL" id="MDYO01000009">
    <property type="protein sequence ID" value="OQD98363.1"/>
    <property type="molecule type" value="Genomic_DNA"/>
</dbReference>
<protein>
    <submittedName>
        <fullName evidence="2">Uncharacterized protein</fullName>
    </submittedName>
</protein>
<feature type="region of interest" description="Disordered" evidence="1">
    <location>
        <begin position="42"/>
        <end position="168"/>
    </location>
</feature>
<organism evidence="2 3">
    <name type="scientific">Penicillium solitum</name>
    <dbReference type="NCBI Taxonomy" id="60172"/>
    <lineage>
        <taxon>Eukaryota</taxon>
        <taxon>Fungi</taxon>
        <taxon>Dikarya</taxon>
        <taxon>Ascomycota</taxon>
        <taxon>Pezizomycotina</taxon>
        <taxon>Eurotiomycetes</taxon>
        <taxon>Eurotiomycetidae</taxon>
        <taxon>Eurotiales</taxon>
        <taxon>Aspergillaceae</taxon>
        <taxon>Penicillium</taxon>
    </lineage>
</organism>
<accession>A0A1V6RAQ1</accession>
<gene>
    <name evidence="2" type="ORF">PENSOL_c009G07884</name>
</gene>
<evidence type="ECO:0000313" key="2">
    <source>
        <dbReference type="EMBL" id="OQD98363.1"/>
    </source>
</evidence>
<evidence type="ECO:0000313" key="3">
    <source>
        <dbReference type="Proteomes" id="UP000191612"/>
    </source>
</evidence>
<feature type="compositionally biased region" description="Basic residues" evidence="1">
    <location>
        <begin position="1"/>
        <end position="10"/>
    </location>
</feature>
<sequence>MSSRLARARKEKGEKKKEEDGSRCREEARRDEYVDFMAKGLKRAFDLDRRRSASPRERQDPPRERSPRRPRQEERPVEVPPGLLPPTGPVDKNSGALNINNGPVDNFPGPPADMIPARLSSHNGACPSTHPQAPPAAADEDVEMAPLPPSPTYLQVPLPASSSPAKSQ</sequence>
<dbReference type="AlphaFoldDB" id="A0A1V6RAQ1"/>
<comment type="caution">
    <text evidence="2">The sequence shown here is derived from an EMBL/GenBank/DDBJ whole genome shotgun (WGS) entry which is preliminary data.</text>
</comment>
<feature type="compositionally biased region" description="Pro residues" evidence="1">
    <location>
        <begin position="78"/>
        <end position="88"/>
    </location>
</feature>
<proteinExistence type="predicted"/>
<feature type="compositionally biased region" description="Basic and acidic residues" evidence="1">
    <location>
        <begin position="43"/>
        <end position="77"/>
    </location>
</feature>
<keyword evidence="3" id="KW-1185">Reference proteome</keyword>
<feature type="region of interest" description="Disordered" evidence="1">
    <location>
        <begin position="1"/>
        <end position="30"/>
    </location>
</feature>